<name>A0A5B2VTU4_9BACT</name>
<comment type="caution">
    <text evidence="2">The sequence shown here is derived from an EMBL/GenBank/DDBJ whole genome shotgun (WGS) entry which is preliminary data.</text>
</comment>
<evidence type="ECO:0000313" key="3">
    <source>
        <dbReference type="Proteomes" id="UP000324611"/>
    </source>
</evidence>
<evidence type="ECO:0000313" key="2">
    <source>
        <dbReference type="EMBL" id="KAA2243213.1"/>
    </source>
</evidence>
<dbReference type="SUPFAM" id="SSF160904">
    <property type="entry name" value="Jann2411-like"/>
    <property type="match status" value="1"/>
</dbReference>
<dbReference type="AlphaFoldDB" id="A0A5B2VTU4"/>
<dbReference type="Pfam" id="PF11706">
    <property type="entry name" value="zf-CGNR"/>
    <property type="match status" value="1"/>
</dbReference>
<feature type="domain" description="Zinc finger CGNR" evidence="1">
    <location>
        <begin position="174"/>
        <end position="212"/>
    </location>
</feature>
<dbReference type="Gene3D" id="1.10.3300.10">
    <property type="entry name" value="Jann2411-like domain"/>
    <property type="match status" value="1"/>
</dbReference>
<dbReference type="RefSeq" id="WP_149838088.1">
    <property type="nucleotide sequence ID" value="NZ_VUOC01000002.1"/>
</dbReference>
<gene>
    <name evidence="2" type="ORF">F0L74_11910</name>
</gene>
<proteinExistence type="predicted"/>
<reference evidence="2 3" key="2">
    <citation type="submission" date="2019-09" db="EMBL/GenBank/DDBJ databases">
        <authorList>
            <person name="Jin C."/>
        </authorList>
    </citation>
    <scope>NUCLEOTIDE SEQUENCE [LARGE SCALE GENOMIC DNA]</scope>
    <source>
        <strain evidence="2 3">BN140078</strain>
    </source>
</reference>
<reference evidence="2 3" key="1">
    <citation type="submission" date="2019-09" db="EMBL/GenBank/DDBJ databases">
        <title>Chitinophaga ginsengihumi sp. nov., isolated from soil of ginseng rhizosphere.</title>
        <authorList>
            <person name="Lee J."/>
        </authorList>
    </citation>
    <scope>NUCLEOTIDE SEQUENCE [LARGE SCALE GENOMIC DNA]</scope>
    <source>
        <strain evidence="2 3">BN140078</strain>
    </source>
</reference>
<dbReference type="PANTHER" id="PTHR35525:SF3">
    <property type="entry name" value="BLL6575 PROTEIN"/>
    <property type="match status" value="1"/>
</dbReference>
<keyword evidence="3" id="KW-1185">Reference proteome</keyword>
<evidence type="ECO:0000259" key="1">
    <source>
        <dbReference type="Pfam" id="PF11706"/>
    </source>
</evidence>
<protein>
    <recommendedName>
        <fullName evidence="1">Zinc finger CGNR domain-containing protein</fullName>
    </recommendedName>
</protein>
<dbReference type="InterPro" id="IPR021005">
    <property type="entry name" value="Znf_CGNR"/>
</dbReference>
<accession>A0A5B2VTU4</accession>
<organism evidence="2 3">
    <name type="scientific">Chitinophaga agrisoli</name>
    <dbReference type="NCBI Taxonomy" id="2607653"/>
    <lineage>
        <taxon>Bacteria</taxon>
        <taxon>Pseudomonadati</taxon>
        <taxon>Bacteroidota</taxon>
        <taxon>Chitinophagia</taxon>
        <taxon>Chitinophagales</taxon>
        <taxon>Chitinophagaceae</taxon>
        <taxon>Chitinophaga</taxon>
    </lineage>
</organism>
<dbReference type="Pfam" id="PF07336">
    <property type="entry name" value="ABATE"/>
    <property type="match status" value="1"/>
</dbReference>
<dbReference type="EMBL" id="VUOC01000002">
    <property type="protein sequence ID" value="KAA2243213.1"/>
    <property type="molecule type" value="Genomic_DNA"/>
</dbReference>
<dbReference type="InterPro" id="IPR023286">
    <property type="entry name" value="ABATE_dom_sf"/>
</dbReference>
<dbReference type="PANTHER" id="PTHR35525">
    <property type="entry name" value="BLL6575 PROTEIN"/>
    <property type="match status" value="1"/>
</dbReference>
<dbReference type="InterPro" id="IPR010852">
    <property type="entry name" value="ABATE"/>
</dbReference>
<sequence length="221" mass="25120">MSKERNIANLPLDGGALCFHFINTVDSWRDEPRHEYLDSYATVLEWSHKVNILTTKRIADLRQYAAGHPGAAAAALEQLKQVRETLYRFFSALAEGETAALPAAELQAFNTALAAGLSRIRFTIKAATPQKGAHLQKDQYPQQSWLEEDTDLLAPLWVVMKSAYDVLTMEDPERIKTCGACGWMFLDQTKNNKRRWCNLTCGSIEKSKKYYQSRKHKEAEH</sequence>
<dbReference type="Proteomes" id="UP000324611">
    <property type="component" value="Unassembled WGS sequence"/>
</dbReference>